<sequence length="107" mass="12723">MKTLRPVNKIAEKLNETGLFEWVKTDDWCLGKLIEIQTKRRGIVMVASFCRKPDRPICEITYYWLPRSEWRLSDDDCVREIEDKRFNFSALTSDQVVDEIIKAVPQW</sequence>
<evidence type="ECO:0000313" key="1">
    <source>
        <dbReference type="EMBL" id="NEG89852.1"/>
    </source>
</evidence>
<keyword evidence="2" id="KW-1185">Reference proteome</keyword>
<dbReference type="Proteomes" id="UP000469194">
    <property type="component" value="Unassembled WGS sequence"/>
</dbReference>
<protein>
    <submittedName>
        <fullName evidence="1">Uncharacterized protein</fullName>
    </submittedName>
</protein>
<proteinExistence type="predicted"/>
<dbReference type="AlphaFoldDB" id="A0A6N9Z5D7"/>
<name>A0A6N9Z5D7_9BIFI</name>
<reference evidence="1 2" key="1">
    <citation type="submission" date="2019-10" db="EMBL/GenBank/DDBJ databases">
        <title>Bifidobacterium from non-human primates.</title>
        <authorList>
            <person name="Modesto M."/>
        </authorList>
    </citation>
    <scope>NUCLEOTIDE SEQUENCE [LARGE SCALE GENOMIC DNA]</scope>
    <source>
        <strain evidence="1 2">TRE17</strain>
    </source>
</reference>
<evidence type="ECO:0000313" key="2">
    <source>
        <dbReference type="Proteomes" id="UP000469194"/>
    </source>
</evidence>
<organism evidence="1 2">
    <name type="scientific">Bifidobacterium aerophilum</name>
    <dbReference type="NCBI Taxonomy" id="1798155"/>
    <lineage>
        <taxon>Bacteria</taxon>
        <taxon>Bacillati</taxon>
        <taxon>Actinomycetota</taxon>
        <taxon>Actinomycetes</taxon>
        <taxon>Bifidobacteriales</taxon>
        <taxon>Bifidobacteriaceae</taxon>
        <taxon>Bifidobacterium</taxon>
    </lineage>
</organism>
<dbReference type="EMBL" id="WHZW01000014">
    <property type="protein sequence ID" value="NEG89852.1"/>
    <property type="molecule type" value="Genomic_DNA"/>
</dbReference>
<dbReference type="RefSeq" id="WP_163231538.1">
    <property type="nucleotide sequence ID" value="NZ_WHZW01000014.1"/>
</dbReference>
<comment type="caution">
    <text evidence="1">The sequence shown here is derived from an EMBL/GenBank/DDBJ whole genome shotgun (WGS) entry which is preliminary data.</text>
</comment>
<accession>A0A6N9Z5D7</accession>
<gene>
    <name evidence="1" type="ORF">GFD25_07630</name>
</gene>